<keyword evidence="4 9" id="KW-0812">Transmembrane</keyword>
<dbReference type="InterPro" id="IPR036890">
    <property type="entry name" value="HATPase_C_sf"/>
</dbReference>
<evidence type="ECO:0000256" key="8">
    <source>
        <dbReference type="ARBA" id="ARBA00023136"/>
    </source>
</evidence>
<keyword evidence="7" id="KW-0902">Two-component regulatory system</keyword>
<dbReference type="Pfam" id="PF02518">
    <property type="entry name" value="HATPase_c"/>
    <property type="match status" value="1"/>
</dbReference>
<dbReference type="InterPro" id="IPR033480">
    <property type="entry name" value="sCache_2"/>
</dbReference>
<comment type="caution">
    <text evidence="11">The sequence shown here is derived from an EMBL/GenBank/DDBJ whole genome shotgun (WGS) entry which is preliminary data.</text>
</comment>
<dbReference type="GO" id="GO:0005886">
    <property type="term" value="C:plasma membrane"/>
    <property type="evidence" value="ECO:0007669"/>
    <property type="project" value="UniProtKB-SubCell"/>
</dbReference>
<dbReference type="InterPro" id="IPR050482">
    <property type="entry name" value="Sensor_HK_TwoCompSys"/>
</dbReference>
<dbReference type="InterPro" id="IPR003594">
    <property type="entry name" value="HATPase_dom"/>
</dbReference>
<evidence type="ECO:0000256" key="4">
    <source>
        <dbReference type="ARBA" id="ARBA00022692"/>
    </source>
</evidence>
<dbReference type="EC" id="2.7.13.3" evidence="11"/>
<evidence type="ECO:0000256" key="5">
    <source>
        <dbReference type="ARBA" id="ARBA00022777"/>
    </source>
</evidence>
<keyword evidence="8 9" id="KW-0472">Membrane</keyword>
<gene>
    <name evidence="11" type="primary">nreB</name>
    <name evidence="11" type="ORF">NCTC13159_02423</name>
</gene>
<feature type="domain" description="Histidine kinase" evidence="10">
    <location>
        <begin position="266"/>
        <end position="463"/>
    </location>
</feature>
<evidence type="ECO:0000313" key="12">
    <source>
        <dbReference type="Proteomes" id="UP000254589"/>
    </source>
</evidence>
<dbReference type="InterPro" id="IPR005467">
    <property type="entry name" value="His_kinase_dom"/>
</dbReference>
<dbReference type="AlphaFoldDB" id="A0AAJ5D0U7"/>
<keyword evidence="2" id="KW-1003">Cell membrane</keyword>
<dbReference type="GO" id="GO:0000155">
    <property type="term" value="F:phosphorelay sensor kinase activity"/>
    <property type="evidence" value="ECO:0007669"/>
    <property type="project" value="InterPro"/>
</dbReference>
<dbReference type="InterPro" id="IPR017171">
    <property type="entry name" value="Sig_transdc_His_kinase_MctS"/>
</dbReference>
<dbReference type="Proteomes" id="UP000254589">
    <property type="component" value="Unassembled WGS sequence"/>
</dbReference>
<dbReference type="Gene3D" id="3.30.565.10">
    <property type="entry name" value="Histidine kinase-like ATPase, C-terminal domain"/>
    <property type="match status" value="1"/>
</dbReference>
<feature type="transmembrane region" description="Helical" evidence="9">
    <location>
        <begin position="216"/>
        <end position="240"/>
    </location>
</feature>
<evidence type="ECO:0000256" key="2">
    <source>
        <dbReference type="ARBA" id="ARBA00022475"/>
    </source>
</evidence>
<name>A0AAJ5D0U7_PANPU</name>
<comment type="subcellular location">
    <subcellularLocation>
        <location evidence="1">Cell membrane</location>
        <topology evidence="1">Multi-pass membrane protein</topology>
    </subcellularLocation>
</comment>
<proteinExistence type="predicted"/>
<protein>
    <submittedName>
        <fullName evidence="11">Oxygen sensor histidine kinase nreB</fullName>
        <ecNumber evidence="11">2.7.13.3</ecNumber>
    </submittedName>
</protein>
<dbReference type="PANTHER" id="PTHR24421">
    <property type="entry name" value="NITRATE/NITRITE SENSOR PROTEIN NARX-RELATED"/>
    <property type="match status" value="1"/>
</dbReference>
<reference evidence="11 12" key="1">
    <citation type="submission" date="2018-06" db="EMBL/GenBank/DDBJ databases">
        <authorList>
            <consortium name="Pathogen Informatics"/>
            <person name="Doyle S."/>
        </authorList>
    </citation>
    <scope>NUCLEOTIDE SEQUENCE [LARGE SCALE GENOMIC DNA]</scope>
    <source>
        <strain evidence="11 12">NCTC13159</strain>
    </source>
</reference>
<keyword evidence="6 9" id="KW-1133">Transmembrane helix</keyword>
<dbReference type="InterPro" id="IPR011712">
    <property type="entry name" value="Sig_transdc_His_kin_sub3_dim/P"/>
</dbReference>
<dbReference type="Pfam" id="PF07730">
    <property type="entry name" value="HisKA_3"/>
    <property type="match status" value="1"/>
</dbReference>
<evidence type="ECO:0000313" key="11">
    <source>
        <dbReference type="EMBL" id="SUA90935.1"/>
    </source>
</evidence>
<keyword evidence="3 11" id="KW-0808">Transferase</keyword>
<dbReference type="CDD" id="cd18774">
    <property type="entry name" value="PDC2_HK_sensor"/>
    <property type="match status" value="1"/>
</dbReference>
<accession>A0AAJ5D0U7</accession>
<sequence length="476" mass="51587">MPTAARGGIAGFSIAMNLRQKFFVLALLPVALAMVAIALAVRYQGNELARAQHEAVQTALLANKRAELLHYVGLARNAIEPLYNGPDTPAAREAALATLARMEFGKDGYFFVYDLDGKSLMHPRQPELVGHNLWTLKDESGAPTIQRLIGAARSGGGYVQYAWEKPSLQHMAPKLGYVIALPRWNWMIGTGIYLDDVEATLRQSDDRAQANIDRTLIWITLIASSCLAIVGLCGLVVNITELKTADAKLRQLARQVVESQEVERSRISRELHDGISQLLVSVKLLLESASMRLPGSPAAASTTLGVAIDRLNGTLGEVRRISQALRPAMLDDLGLAAAIDQLAREFGSHAGLPVEMNVEGEAPALDDNIKTMLFRIAQEALTNIERHAQASRVSILLVFKTDGIHLAIADDGRGFDVTDVHHNPRHGIGLRNMRERLDAVGGVLGVQSWPGLTTISAWVPLTPAAAKAALRATSRK</sequence>
<dbReference type="Gene3D" id="3.30.450.20">
    <property type="entry name" value="PAS domain"/>
    <property type="match status" value="1"/>
</dbReference>
<evidence type="ECO:0000256" key="6">
    <source>
        <dbReference type="ARBA" id="ARBA00022989"/>
    </source>
</evidence>
<evidence type="ECO:0000256" key="7">
    <source>
        <dbReference type="ARBA" id="ARBA00023012"/>
    </source>
</evidence>
<evidence type="ECO:0000259" key="10">
    <source>
        <dbReference type="PROSITE" id="PS50109"/>
    </source>
</evidence>
<dbReference type="PANTHER" id="PTHR24421:SF59">
    <property type="entry name" value="OXYGEN SENSOR HISTIDINE KINASE NREB"/>
    <property type="match status" value="1"/>
</dbReference>
<dbReference type="SUPFAM" id="SSF55874">
    <property type="entry name" value="ATPase domain of HSP90 chaperone/DNA topoisomerase II/histidine kinase"/>
    <property type="match status" value="1"/>
</dbReference>
<dbReference type="PROSITE" id="PS50109">
    <property type="entry name" value="HIS_KIN"/>
    <property type="match status" value="1"/>
</dbReference>
<evidence type="ECO:0000256" key="1">
    <source>
        <dbReference type="ARBA" id="ARBA00004651"/>
    </source>
</evidence>
<evidence type="ECO:0000256" key="3">
    <source>
        <dbReference type="ARBA" id="ARBA00022679"/>
    </source>
</evidence>
<dbReference type="Gene3D" id="1.20.5.1930">
    <property type="match status" value="1"/>
</dbReference>
<dbReference type="EMBL" id="UGSJ01000001">
    <property type="protein sequence ID" value="SUA90935.1"/>
    <property type="molecule type" value="Genomic_DNA"/>
</dbReference>
<dbReference type="SMART" id="SM00387">
    <property type="entry name" value="HATPase_c"/>
    <property type="match status" value="1"/>
</dbReference>
<dbReference type="CDD" id="cd16917">
    <property type="entry name" value="HATPase_UhpB-NarQ-NarX-like"/>
    <property type="match status" value="1"/>
</dbReference>
<organism evidence="11 12">
    <name type="scientific">Pandoraea pulmonicola</name>
    <dbReference type="NCBI Taxonomy" id="93221"/>
    <lineage>
        <taxon>Bacteria</taxon>
        <taxon>Pseudomonadati</taxon>
        <taxon>Pseudomonadota</taxon>
        <taxon>Betaproteobacteria</taxon>
        <taxon>Burkholderiales</taxon>
        <taxon>Burkholderiaceae</taxon>
        <taxon>Pandoraea</taxon>
    </lineage>
</organism>
<keyword evidence="5 11" id="KW-0418">Kinase</keyword>
<evidence type="ECO:0000256" key="9">
    <source>
        <dbReference type="SAM" id="Phobius"/>
    </source>
</evidence>
<dbReference type="SMART" id="SM01049">
    <property type="entry name" value="Cache_2"/>
    <property type="match status" value="1"/>
</dbReference>
<dbReference type="GO" id="GO:0046983">
    <property type="term" value="F:protein dimerization activity"/>
    <property type="evidence" value="ECO:0007669"/>
    <property type="project" value="InterPro"/>
</dbReference>
<dbReference type="Pfam" id="PF17200">
    <property type="entry name" value="sCache_2"/>
    <property type="match status" value="1"/>
</dbReference>
<dbReference type="PIRSF" id="PIRSF037314">
    <property type="entry name" value="STHK_MctS"/>
    <property type="match status" value="1"/>
</dbReference>